<proteinExistence type="predicted"/>
<evidence type="ECO:0000256" key="1">
    <source>
        <dbReference type="SAM" id="MobiDB-lite"/>
    </source>
</evidence>
<gene>
    <name evidence="2" type="ORF">H310_08778</name>
</gene>
<dbReference type="VEuPathDB" id="FungiDB:H310_08778"/>
<sequence length="553" mass="61193">MGEIEGQIASGVKVFMASAIARSDTPAPLHISEIFHAATQFKDHAARWAREVHEQLRADGRLHQVGNQFLVVPGVDVSAPPCVVLPASSAPTSELPAVPSVVSAPTDSMNDGTVAPPTSTMPPQLPVEAACSPPKPAPTTPLVGESELLTFLASNKSIRVGSVSTMGQLQSLLQRFHDTFSPLAPFRSWWKEHGNNVVQVMLDRLVHLQLVRVHDSSSTLKLTWDVNGLGKHVPSSASPSKAPSTTAAPPSWTTAMADKDLAQVKKSLLHQLKLFSFYRIQNIHQTIRAKYPPPQSFDLDAYADHLVHMIEKDKRLVVTEDDAGNPAFTWADKSKVDALKDPLVPNNRHVMDACATSTAATIAETLAQHTNVPMSTLDASQPSSVRDKKVWLDAVLAALWKEHKLRVDVLGDVLARRQENAADSRKRARSPERQSSATWDKDTAEGVGQEGLYFNEKERRDDDDDDETEDDEETVARLRKKHRLHEVQQPVMEWYTPPLMELPSIVPVRPTVIESSEYKLQKQRALFIRDNVEVPYQQAPDLPTKPIALDYPY</sequence>
<dbReference type="EMBL" id="KI913969">
    <property type="protein sequence ID" value="ETV98674.1"/>
    <property type="molecule type" value="Genomic_DNA"/>
</dbReference>
<dbReference type="OrthoDB" id="75692at2759"/>
<name>A0A024TXG0_9STRA</name>
<dbReference type="AlphaFoldDB" id="A0A024TXG0"/>
<evidence type="ECO:0000313" key="2">
    <source>
        <dbReference type="EMBL" id="ETV98674.1"/>
    </source>
</evidence>
<dbReference type="RefSeq" id="XP_008872871.1">
    <property type="nucleotide sequence ID" value="XM_008874649.1"/>
</dbReference>
<protein>
    <submittedName>
        <fullName evidence="2">Uncharacterized protein</fullName>
    </submittedName>
</protein>
<feature type="region of interest" description="Disordered" evidence="1">
    <location>
        <begin position="418"/>
        <end position="476"/>
    </location>
</feature>
<feature type="compositionally biased region" description="Basic and acidic residues" evidence="1">
    <location>
        <begin position="418"/>
        <end position="432"/>
    </location>
</feature>
<reference evidence="2" key="1">
    <citation type="submission" date="2013-12" db="EMBL/GenBank/DDBJ databases">
        <title>The Genome Sequence of Aphanomyces invadans NJM9701.</title>
        <authorList>
            <consortium name="The Broad Institute Genomics Platform"/>
            <person name="Russ C."/>
            <person name="Tyler B."/>
            <person name="van West P."/>
            <person name="Dieguez-Uribeondo J."/>
            <person name="Young S.K."/>
            <person name="Zeng Q."/>
            <person name="Gargeya S."/>
            <person name="Fitzgerald M."/>
            <person name="Abouelleil A."/>
            <person name="Alvarado L."/>
            <person name="Chapman S.B."/>
            <person name="Gainer-Dewar J."/>
            <person name="Goldberg J."/>
            <person name="Griggs A."/>
            <person name="Gujja S."/>
            <person name="Hansen M."/>
            <person name="Howarth C."/>
            <person name="Imamovic A."/>
            <person name="Ireland A."/>
            <person name="Larimer J."/>
            <person name="McCowan C."/>
            <person name="Murphy C."/>
            <person name="Pearson M."/>
            <person name="Poon T.W."/>
            <person name="Priest M."/>
            <person name="Roberts A."/>
            <person name="Saif S."/>
            <person name="Shea T."/>
            <person name="Sykes S."/>
            <person name="Wortman J."/>
            <person name="Nusbaum C."/>
            <person name="Birren B."/>
        </authorList>
    </citation>
    <scope>NUCLEOTIDE SEQUENCE [LARGE SCALE GENOMIC DNA]</scope>
    <source>
        <strain evidence="2">NJM9701</strain>
    </source>
</reference>
<feature type="compositionally biased region" description="Acidic residues" evidence="1">
    <location>
        <begin position="461"/>
        <end position="473"/>
    </location>
</feature>
<dbReference type="GeneID" id="20085828"/>
<organism evidence="2">
    <name type="scientific">Aphanomyces invadans</name>
    <dbReference type="NCBI Taxonomy" id="157072"/>
    <lineage>
        <taxon>Eukaryota</taxon>
        <taxon>Sar</taxon>
        <taxon>Stramenopiles</taxon>
        <taxon>Oomycota</taxon>
        <taxon>Saprolegniomycetes</taxon>
        <taxon>Saprolegniales</taxon>
        <taxon>Verrucalvaceae</taxon>
        <taxon>Aphanomyces</taxon>
    </lineage>
</organism>
<accession>A0A024TXG0</accession>